<sequence>MKSQNLKSINNKRVELPKLRKLQNQSNSLKRKEGKEQLLDEDYGISCALNNPKMRRIMESFGTHNRSQAFKKSSSNSRVYHPSKWSKNGWKYIDKAKIKNSYNKKIDMIGNYSLQRSKDDLSNDSKSTYQELHCSVRKNLSLTALKKLNPNFSMKGYHHKRNLKYPPLICSSPQDHYFIDSENSGKRLAQKHAMDWRSMSLDKSDRSRSTDKDLTSLSIQYEENSRKNSKPRAIERTLVGTLGLSKDLRKVESMNRKGRYKLWGGMRVPQQEGYFRRDKRNVDVEISSFLKKHYGKGMF</sequence>
<evidence type="ECO:0000313" key="1">
    <source>
        <dbReference type="EMBL" id="CAI2371759.1"/>
    </source>
</evidence>
<dbReference type="EMBL" id="CAMPGE010013012">
    <property type="protein sequence ID" value="CAI2371759.1"/>
    <property type="molecule type" value="Genomic_DNA"/>
</dbReference>
<comment type="caution">
    <text evidence="1">The sequence shown here is derived from an EMBL/GenBank/DDBJ whole genome shotgun (WGS) entry which is preliminary data.</text>
</comment>
<keyword evidence="2" id="KW-1185">Reference proteome</keyword>
<accession>A0AAD1UMW6</accession>
<gene>
    <name evidence="1" type="ORF">ECRASSUSDP1_LOCUS13084</name>
</gene>
<reference evidence="1" key="1">
    <citation type="submission" date="2023-07" db="EMBL/GenBank/DDBJ databases">
        <authorList>
            <consortium name="AG Swart"/>
            <person name="Singh M."/>
            <person name="Singh A."/>
            <person name="Seah K."/>
            <person name="Emmerich C."/>
        </authorList>
    </citation>
    <scope>NUCLEOTIDE SEQUENCE</scope>
    <source>
        <strain evidence="1">DP1</strain>
    </source>
</reference>
<name>A0AAD1UMW6_EUPCR</name>
<dbReference type="AlphaFoldDB" id="A0AAD1UMW6"/>
<proteinExistence type="predicted"/>
<protein>
    <submittedName>
        <fullName evidence="1">Uncharacterized protein</fullName>
    </submittedName>
</protein>
<dbReference type="Proteomes" id="UP001295684">
    <property type="component" value="Unassembled WGS sequence"/>
</dbReference>
<organism evidence="1 2">
    <name type="scientific">Euplotes crassus</name>
    <dbReference type="NCBI Taxonomy" id="5936"/>
    <lineage>
        <taxon>Eukaryota</taxon>
        <taxon>Sar</taxon>
        <taxon>Alveolata</taxon>
        <taxon>Ciliophora</taxon>
        <taxon>Intramacronucleata</taxon>
        <taxon>Spirotrichea</taxon>
        <taxon>Hypotrichia</taxon>
        <taxon>Euplotida</taxon>
        <taxon>Euplotidae</taxon>
        <taxon>Moneuplotes</taxon>
    </lineage>
</organism>
<evidence type="ECO:0000313" key="2">
    <source>
        <dbReference type="Proteomes" id="UP001295684"/>
    </source>
</evidence>